<gene>
    <name evidence="1" type="ORF">CSSPTR1EN2_LOCUS11625</name>
</gene>
<evidence type="ECO:0000313" key="1">
    <source>
        <dbReference type="EMBL" id="CAK9213215.1"/>
    </source>
</evidence>
<evidence type="ECO:0000313" key="2">
    <source>
        <dbReference type="Proteomes" id="UP001497512"/>
    </source>
</evidence>
<name>A0ABP0U5K0_9BRYO</name>
<sequence>MERGGAGWLRLFYGRSAAAAKSVAESTSLLVLFHSTLVVFCFKYVQIRMRCDEIFLLIPGSDNLMLFLCWYCLFHPNR</sequence>
<protein>
    <submittedName>
        <fullName evidence="1">Uncharacterized protein</fullName>
    </submittedName>
</protein>
<dbReference type="Proteomes" id="UP001497512">
    <property type="component" value="Chromosome 19"/>
</dbReference>
<organism evidence="1 2">
    <name type="scientific">Sphagnum troendelagicum</name>
    <dbReference type="NCBI Taxonomy" id="128251"/>
    <lineage>
        <taxon>Eukaryota</taxon>
        <taxon>Viridiplantae</taxon>
        <taxon>Streptophyta</taxon>
        <taxon>Embryophyta</taxon>
        <taxon>Bryophyta</taxon>
        <taxon>Sphagnophytina</taxon>
        <taxon>Sphagnopsida</taxon>
        <taxon>Sphagnales</taxon>
        <taxon>Sphagnaceae</taxon>
        <taxon>Sphagnum</taxon>
    </lineage>
</organism>
<dbReference type="EMBL" id="OZ019911">
    <property type="protein sequence ID" value="CAK9213215.1"/>
    <property type="molecule type" value="Genomic_DNA"/>
</dbReference>
<accession>A0ABP0U5K0</accession>
<reference evidence="1" key="1">
    <citation type="submission" date="2024-02" db="EMBL/GenBank/DDBJ databases">
        <authorList>
            <consortium name="ELIXIR-Norway"/>
            <consortium name="Elixir Norway"/>
        </authorList>
    </citation>
    <scope>NUCLEOTIDE SEQUENCE</scope>
</reference>
<keyword evidence="2" id="KW-1185">Reference proteome</keyword>
<proteinExistence type="predicted"/>